<evidence type="ECO:0000313" key="2">
    <source>
        <dbReference type="Proteomes" id="UP000286701"/>
    </source>
</evidence>
<keyword evidence="2" id="KW-1185">Reference proteome</keyword>
<gene>
    <name evidence="1" type="ORF">EPL05_14765</name>
</gene>
<name>A0A3S3UMP7_9SPHI</name>
<protein>
    <submittedName>
        <fullName evidence="1">Uncharacterized protein</fullName>
    </submittedName>
</protein>
<proteinExistence type="predicted"/>
<dbReference type="AlphaFoldDB" id="A0A3S3UMP7"/>
<sequence length="120" mass="13961">MKIYVKQIVLVAALLILIITNPSMRDFKENQAEYNTLHCYRKYNFYIFSVYHSYQDYIGVFGNFVAIRKSNHATVINQEKRGAVDTTNIIETDEFGIPLKNGSLKKNNVLKDFIICYLLL</sequence>
<accession>A0A3S3UMP7</accession>
<dbReference type="Proteomes" id="UP000286701">
    <property type="component" value="Unassembled WGS sequence"/>
</dbReference>
<reference evidence="1 2" key="1">
    <citation type="submission" date="2019-01" db="EMBL/GenBank/DDBJ databases">
        <title>Mucilaginibacter antarcticum sp. nov., isolated from antarctic soil.</title>
        <authorList>
            <person name="Yan Y.-Q."/>
            <person name="Du Z.-J."/>
        </authorList>
    </citation>
    <scope>NUCLEOTIDE SEQUENCE [LARGE SCALE GENOMIC DNA]</scope>
    <source>
        <strain evidence="1 2">F01003</strain>
    </source>
</reference>
<evidence type="ECO:0000313" key="1">
    <source>
        <dbReference type="EMBL" id="RWY50022.1"/>
    </source>
</evidence>
<dbReference type="EMBL" id="SBIW01000007">
    <property type="protein sequence ID" value="RWY50022.1"/>
    <property type="molecule type" value="Genomic_DNA"/>
</dbReference>
<dbReference type="RefSeq" id="WP_128534752.1">
    <property type="nucleotide sequence ID" value="NZ_SBIW01000007.1"/>
</dbReference>
<organism evidence="1 2">
    <name type="scientific">Mucilaginibacter gilvus</name>
    <dbReference type="NCBI Taxonomy" id="2305909"/>
    <lineage>
        <taxon>Bacteria</taxon>
        <taxon>Pseudomonadati</taxon>
        <taxon>Bacteroidota</taxon>
        <taxon>Sphingobacteriia</taxon>
        <taxon>Sphingobacteriales</taxon>
        <taxon>Sphingobacteriaceae</taxon>
        <taxon>Mucilaginibacter</taxon>
    </lineage>
</organism>
<comment type="caution">
    <text evidence="1">The sequence shown here is derived from an EMBL/GenBank/DDBJ whole genome shotgun (WGS) entry which is preliminary data.</text>
</comment>